<evidence type="ECO:0000313" key="6">
    <source>
        <dbReference type="EMBL" id="EGV61335.1"/>
    </source>
</evidence>
<dbReference type="CDD" id="cd06662">
    <property type="entry name" value="SURF1"/>
    <property type="match status" value="1"/>
</dbReference>
<keyword evidence="7" id="KW-1185">Reference proteome</keyword>
<dbReference type="GO" id="GO:0033617">
    <property type="term" value="P:mitochondrial respiratory chain complex IV assembly"/>
    <property type="evidence" value="ECO:0007669"/>
    <property type="project" value="TreeGrafter"/>
</dbReference>
<dbReference type="EMBL" id="GL996528">
    <property type="protein sequence ID" value="EGV61335.1"/>
    <property type="molecule type" value="Genomic_DNA"/>
</dbReference>
<dbReference type="PANTHER" id="PTHR23427">
    <property type="entry name" value="SURFEIT LOCUS PROTEIN"/>
    <property type="match status" value="1"/>
</dbReference>
<evidence type="ECO:0000256" key="4">
    <source>
        <dbReference type="ARBA" id="ARBA00023136"/>
    </source>
</evidence>
<dbReference type="eggNOG" id="KOG1563">
    <property type="taxonomic scope" value="Eukaryota"/>
</dbReference>
<keyword evidence="4 5" id="KW-0472">Membrane</keyword>
<accession>G3BCX0</accession>
<comment type="subcellular location">
    <subcellularLocation>
        <location evidence="1">Membrane</location>
    </subcellularLocation>
    <subcellularLocation>
        <location evidence="5">Mitochondrion inner membrane</location>
        <topology evidence="5">Multi-pass membrane protein</topology>
    </subcellularLocation>
</comment>
<dbReference type="Proteomes" id="UP000000707">
    <property type="component" value="Unassembled WGS sequence"/>
</dbReference>
<dbReference type="PROSITE" id="PS50895">
    <property type="entry name" value="SURF1"/>
    <property type="match status" value="1"/>
</dbReference>
<dbReference type="InterPro" id="IPR045214">
    <property type="entry name" value="Surf1/Surf4"/>
</dbReference>
<evidence type="ECO:0000256" key="1">
    <source>
        <dbReference type="ARBA" id="ARBA00004370"/>
    </source>
</evidence>
<dbReference type="EMBL" id="GL996528">
    <property type="protein sequence ID" value="EGV61336.1"/>
    <property type="molecule type" value="Genomic_DNA"/>
</dbReference>
<keyword evidence="5" id="KW-0999">Mitochondrion inner membrane</keyword>
<evidence type="ECO:0000256" key="3">
    <source>
        <dbReference type="ARBA" id="ARBA00022989"/>
    </source>
</evidence>
<comment type="caution">
    <text evidence="5">Lacks conserved residue(s) required for the propagation of feature annotation.</text>
</comment>
<evidence type="ECO:0000256" key="5">
    <source>
        <dbReference type="RuleBase" id="RU363076"/>
    </source>
</evidence>
<name>G3BCX0_CANTC</name>
<comment type="function">
    <text evidence="5">Probably involved in the biogenesis of the COX complex.</text>
</comment>
<evidence type="ECO:0000313" key="7">
    <source>
        <dbReference type="Proteomes" id="UP000000707"/>
    </source>
</evidence>
<keyword evidence="5" id="KW-0496">Mitochondrion</keyword>
<sequence>MNKLRFTRPTVFVRTVKTPTIDWKPIVTSKTNVTEAEIQSKHPVFRRVLLGLMIAMPVISFGLGCWQVKRLDWKTNLISQCEKQLAKPPMASLPPDLDPDAVKDFEYRRFYVKGKFDYSQEMFLGPRIRNGMAGYLVVTPFQRSDGGKPILVERGWISKEKVIPSTRENNYLSHLALPRGEIEIMAFFRNMPEKSSMQFDHQAGTRQFFMPDVAAMSLQAGTLPVYAQMVYDMADHPEWGSGRLSRWWTWLQPRQQPQDDFEMQFQEFEFVKNGVPIGRVPKVTFTNNHLQYLATWFGVSIASSGLLAYQMYKSKKFAGADKVLEAKKKDMRQNW</sequence>
<reference evidence="6 7" key="1">
    <citation type="journal article" date="2011" name="Proc. Natl. Acad. Sci. U.S.A.">
        <title>Comparative genomics of xylose-fermenting fungi for enhanced biofuel production.</title>
        <authorList>
            <person name="Wohlbach D.J."/>
            <person name="Kuo A."/>
            <person name="Sato T.K."/>
            <person name="Potts K.M."/>
            <person name="Salamov A.A."/>
            <person name="LaButti K.M."/>
            <person name="Sun H."/>
            <person name="Clum A."/>
            <person name="Pangilinan J.L."/>
            <person name="Lindquist E.A."/>
            <person name="Lucas S."/>
            <person name="Lapidus A."/>
            <person name="Jin M."/>
            <person name="Gunawan C."/>
            <person name="Balan V."/>
            <person name="Dale B.E."/>
            <person name="Jeffries T.W."/>
            <person name="Zinkel R."/>
            <person name="Barry K.W."/>
            <person name="Grigoriev I.V."/>
            <person name="Gasch A.P."/>
        </authorList>
    </citation>
    <scope>NUCLEOTIDE SEQUENCE [LARGE SCALE GENOMIC DNA]</scope>
    <source>
        <strain evidence="6">ATCC 10573</strain>
        <strain evidence="7">ATCC 10573 / BCRC 21748 / CBS 615 / JCM 9827 / NBRC 10315 / NRRL Y-1498 / VKM Y-70</strain>
    </source>
</reference>
<evidence type="ECO:0000256" key="2">
    <source>
        <dbReference type="ARBA" id="ARBA00022692"/>
    </source>
</evidence>
<proteinExistence type="inferred from homology"/>
<dbReference type="STRING" id="590646.G3BCX0"/>
<keyword evidence="2 5" id="KW-0812">Transmembrane</keyword>
<comment type="similarity">
    <text evidence="5">Belongs to the SURF1 family.</text>
</comment>
<protein>
    <recommendedName>
        <fullName evidence="5">SURF1-like protein</fullName>
    </recommendedName>
</protein>
<dbReference type="AlphaFoldDB" id="G3BCX0"/>
<dbReference type="OrthoDB" id="10040024at2759"/>
<dbReference type="HOGENOM" id="CLU_047737_4_0_1"/>
<gene>
    <name evidence="6" type="ORF">CANTEDRAFT_132061</name>
</gene>
<dbReference type="GO" id="GO:0005743">
    <property type="term" value="C:mitochondrial inner membrane"/>
    <property type="evidence" value="ECO:0007669"/>
    <property type="project" value="UniProtKB-SubCell"/>
</dbReference>
<dbReference type="KEGG" id="cten:90981847"/>
<dbReference type="PANTHER" id="PTHR23427:SF2">
    <property type="entry name" value="SURFEIT LOCUS PROTEIN 1"/>
    <property type="match status" value="1"/>
</dbReference>
<organism evidence="7">
    <name type="scientific">Candida tenuis (strain ATCC 10573 / BCRC 21748 / CBS 615 / JCM 9827 / NBRC 10315 / NRRL Y-1498 / VKM Y-70)</name>
    <name type="common">Yeast</name>
    <name type="synonym">Yamadazyma tenuis</name>
    <dbReference type="NCBI Taxonomy" id="590646"/>
    <lineage>
        <taxon>Eukaryota</taxon>
        <taxon>Fungi</taxon>
        <taxon>Dikarya</taxon>
        <taxon>Ascomycota</taxon>
        <taxon>Saccharomycotina</taxon>
        <taxon>Pichiomycetes</taxon>
        <taxon>Debaryomycetaceae</taxon>
        <taxon>Yamadazyma</taxon>
    </lineage>
</organism>
<dbReference type="InterPro" id="IPR002994">
    <property type="entry name" value="Surf1/Shy1"/>
</dbReference>
<keyword evidence="3 5" id="KW-1133">Transmembrane helix</keyword>
<feature type="transmembrane region" description="Helical" evidence="5">
    <location>
        <begin position="48"/>
        <end position="69"/>
    </location>
</feature>
<dbReference type="GeneID" id="90981847"/>
<dbReference type="Pfam" id="PF02104">
    <property type="entry name" value="SURF1"/>
    <property type="match status" value="1"/>
</dbReference>